<protein>
    <submittedName>
        <fullName evidence="2">Uncharacterized protein</fullName>
    </submittedName>
</protein>
<proteinExistence type="predicted"/>
<sequence length="392" mass="45342">MYTHHQFKAQCELVISQCYYKEGVNRQNLLRDEQHLLLMLSNSHHHNHSKELHLIDQLLQDYRHLQIYIYLQNIVKHVEKHLHVILNYSHDPFQMNKKLTKQIGTIQYAGHHIHHFPELHSLGKMFREYFGMNVDQFEVCSQMVELCTDLQLLKNVYLSYFCKNYGLMAITVQNNGHYFTDVYKTYDFYIPDEDYALPPPGGYSNIYPTTQLQNQSFPPSYGQSVNTYPQTYNNPLPSPGQYPPSGQYPQSGQYPPPGQYPPSQYPAQGQYPPPGQYPAQNQYPPPGQYPAQNQYPPPNQQPTGYGAQSYQQGQQAPYQQPYNPTNQPYQSYPQQQTNYPPQQPSPGYPSSNIQQYNVPNQQPGYPPQPPQASSQPNYAPMPPPANQQFPYS</sequence>
<feature type="compositionally biased region" description="Low complexity" evidence="1">
    <location>
        <begin position="243"/>
        <end position="253"/>
    </location>
</feature>
<evidence type="ECO:0000313" key="2">
    <source>
        <dbReference type="EMBL" id="CAD8146420.1"/>
    </source>
</evidence>
<feature type="region of interest" description="Disordered" evidence="1">
    <location>
        <begin position="207"/>
        <end position="392"/>
    </location>
</feature>
<reference evidence="2" key="1">
    <citation type="submission" date="2021-01" db="EMBL/GenBank/DDBJ databases">
        <authorList>
            <consortium name="Genoscope - CEA"/>
            <person name="William W."/>
        </authorList>
    </citation>
    <scope>NUCLEOTIDE SEQUENCE</scope>
</reference>
<evidence type="ECO:0000313" key="3">
    <source>
        <dbReference type="Proteomes" id="UP000683925"/>
    </source>
</evidence>
<keyword evidence="3" id="KW-1185">Reference proteome</keyword>
<feature type="compositionally biased region" description="Low complexity" evidence="1">
    <location>
        <begin position="301"/>
        <end position="340"/>
    </location>
</feature>
<dbReference type="OMA" id="KMFREYF"/>
<feature type="compositionally biased region" description="Low complexity" evidence="1">
    <location>
        <begin position="348"/>
        <end position="363"/>
    </location>
</feature>
<gene>
    <name evidence="2" type="ORF">POCTA_138.1.T0180292</name>
</gene>
<comment type="caution">
    <text evidence="2">The sequence shown here is derived from an EMBL/GenBank/DDBJ whole genome shotgun (WGS) entry which is preliminary data.</text>
</comment>
<feature type="compositionally biased region" description="Pro residues" evidence="1">
    <location>
        <begin position="254"/>
        <end position="264"/>
    </location>
</feature>
<feature type="compositionally biased region" description="Polar residues" evidence="1">
    <location>
        <begin position="207"/>
        <end position="235"/>
    </location>
</feature>
<name>A0A8S1T1S6_PAROT</name>
<dbReference type="AlphaFoldDB" id="A0A8S1T1S6"/>
<organism evidence="2 3">
    <name type="scientific">Paramecium octaurelia</name>
    <dbReference type="NCBI Taxonomy" id="43137"/>
    <lineage>
        <taxon>Eukaryota</taxon>
        <taxon>Sar</taxon>
        <taxon>Alveolata</taxon>
        <taxon>Ciliophora</taxon>
        <taxon>Intramacronucleata</taxon>
        <taxon>Oligohymenophorea</taxon>
        <taxon>Peniculida</taxon>
        <taxon>Parameciidae</taxon>
        <taxon>Paramecium</taxon>
    </lineage>
</organism>
<accession>A0A8S1T1S6</accession>
<evidence type="ECO:0000256" key="1">
    <source>
        <dbReference type="SAM" id="MobiDB-lite"/>
    </source>
</evidence>
<dbReference type="Proteomes" id="UP000683925">
    <property type="component" value="Unassembled WGS sequence"/>
</dbReference>
<dbReference type="EMBL" id="CAJJDP010000018">
    <property type="protein sequence ID" value="CAD8146420.1"/>
    <property type="molecule type" value="Genomic_DNA"/>
</dbReference>
<dbReference type="OrthoDB" id="309757at2759"/>